<comment type="caution">
    <text evidence="1">The sequence shown here is derived from an EMBL/GenBank/DDBJ whole genome shotgun (WGS) entry which is preliminary data.</text>
</comment>
<evidence type="ECO:0008006" key="3">
    <source>
        <dbReference type="Google" id="ProtNLM"/>
    </source>
</evidence>
<dbReference type="AlphaFoldDB" id="A0A4Y8RKP8"/>
<accession>A0A4Y8RKP8</accession>
<sequence>MAANGCGRSGRDMPISTDCPLGASGATFAHGQGEDTERNPARRISDLNERTFILGLGAPRCGTTWLYSYLASRSGVVDFGAKKEYHIFDALFGREQTRQVERMKRMVRHALETQDQPLRRNDHLWRKLSFMSDLNAYYDYFSSLVSRQDGPRITGDLTPANWNMPPAQMLRLKEAFAPRGIRVRPVFLMRDPVDRFVSAVRYRELKLKRRDKSATINARARPQHRAPSWYADVLKSIEQAFDKDEVFVGFYEEMFSRGEVERLCGVVGLPYEEAEFSTRVNSSTGAETVVDEDLRRDVARHYRPIYDHLAETYGAERMRAIWPGYALLD</sequence>
<dbReference type="Proteomes" id="UP000298179">
    <property type="component" value="Unassembled WGS sequence"/>
</dbReference>
<dbReference type="EMBL" id="SOZD01000003">
    <property type="protein sequence ID" value="TFF23292.1"/>
    <property type="molecule type" value="Genomic_DNA"/>
</dbReference>
<organism evidence="1 2">
    <name type="scientific">Jiella endophytica</name>
    <dbReference type="NCBI Taxonomy" id="2558362"/>
    <lineage>
        <taxon>Bacteria</taxon>
        <taxon>Pseudomonadati</taxon>
        <taxon>Pseudomonadota</taxon>
        <taxon>Alphaproteobacteria</taxon>
        <taxon>Hyphomicrobiales</taxon>
        <taxon>Aurantimonadaceae</taxon>
        <taxon>Jiella</taxon>
    </lineage>
</organism>
<proteinExistence type="predicted"/>
<dbReference type="InterPro" id="IPR027417">
    <property type="entry name" value="P-loop_NTPase"/>
</dbReference>
<name>A0A4Y8RKP8_9HYPH</name>
<reference evidence="1 2" key="1">
    <citation type="submission" date="2019-03" db="EMBL/GenBank/DDBJ databases">
        <title>Jiella endophytica sp. nov., a novel endophytic bacterium isolated from root of Ficus microcarpa Linn. f.</title>
        <authorList>
            <person name="Tuo L."/>
        </authorList>
    </citation>
    <scope>NUCLEOTIDE SEQUENCE [LARGE SCALE GENOMIC DNA]</scope>
    <source>
        <strain evidence="1 2">CBS5Q-3</strain>
    </source>
</reference>
<dbReference type="SUPFAM" id="SSF52540">
    <property type="entry name" value="P-loop containing nucleoside triphosphate hydrolases"/>
    <property type="match status" value="1"/>
</dbReference>
<dbReference type="Gene3D" id="3.40.50.300">
    <property type="entry name" value="P-loop containing nucleotide triphosphate hydrolases"/>
    <property type="match status" value="1"/>
</dbReference>
<gene>
    <name evidence="1" type="ORF">E3C22_12770</name>
</gene>
<keyword evidence="2" id="KW-1185">Reference proteome</keyword>
<evidence type="ECO:0000313" key="1">
    <source>
        <dbReference type="EMBL" id="TFF23292.1"/>
    </source>
</evidence>
<dbReference type="Pfam" id="PF13469">
    <property type="entry name" value="Sulfotransfer_3"/>
    <property type="match status" value="1"/>
</dbReference>
<evidence type="ECO:0000313" key="2">
    <source>
        <dbReference type="Proteomes" id="UP000298179"/>
    </source>
</evidence>
<protein>
    <recommendedName>
        <fullName evidence="3">Sulfotransferase</fullName>
    </recommendedName>
</protein>
<dbReference type="OrthoDB" id="981508at2"/>